<keyword evidence="1" id="KW-0732">Signal</keyword>
<gene>
    <name evidence="3" type="ORF">Lqui_0129</name>
</gene>
<dbReference type="OrthoDB" id="9765158at2"/>
<dbReference type="CDD" id="cd00118">
    <property type="entry name" value="LysM"/>
    <property type="match status" value="1"/>
</dbReference>
<dbReference type="Gene3D" id="3.10.350.10">
    <property type="entry name" value="LysM domain"/>
    <property type="match status" value="1"/>
</dbReference>
<dbReference type="PROSITE" id="PS51782">
    <property type="entry name" value="LYSM"/>
    <property type="match status" value="1"/>
</dbReference>
<dbReference type="PATRIC" id="fig|45073.5.peg.137"/>
<dbReference type="SMART" id="SM00257">
    <property type="entry name" value="LysM"/>
    <property type="match status" value="1"/>
</dbReference>
<dbReference type="InterPro" id="IPR036779">
    <property type="entry name" value="LysM_dom_sf"/>
</dbReference>
<evidence type="ECO:0000259" key="2">
    <source>
        <dbReference type="PROSITE" id="PS51782"/>
    </source>
</evidence>
<dbReference type="Proteomes" id="UP000054618">
    <property type="component" value="Unassembled WGS sequence"/>
</dbReference>
<dbReference type="PANTHER" id="PTHR34700">
    <property type="entry name" value="POTASSIUM BINDING PROTEIN KBP"/>
    <property type="match status" value="1"/>
</dbReference>
<dbReference type="RefSeq" id="WP_058506267.1">
    <property type="nucleotide sequence ID" value="NZ_CAAAIK010000023.1"/>
</dbReference>
<dbReference type="InterPro" id="IPR018392">
    <property type="entry name" value="LysM"/>
</dbReference>
<feature type="signal peptide" evidence="1">
    <location>
        <begin position="1"/>
        <end position="18"/>
    </location>
</feature>
<sequence length="341" mass="38179">MRHLFVITGLLISFATQAVSILEDSPRRYVVQPGDTLWSIACKYLANPWEWKTLWHANPRIKNPNRLYPGAIIELRYAHNQPYLKVLSNGTIKLSPNIRPRPLEEAIPPIPLMVIKPFLNSSLVMDEDRLRKAPYIVAFMGEHMLGGQGDEVYVKNLHPDCKMPRGATISYAVYRPNCPYMEPETNRLLGYKATLVGYAELVRGGEPATILLTEITEGVRLKDRVMLNDFPEFNLYFEPKTPNSPVCGSIIDLPGDYTQGAVGLVAVIDRGQDAGLEPGDVLGIYSERKLVADPLDTANPILLPRERVGEVMIFRTFSKTSFGLVVRSIRAIHLGDKVTNP</sequence>
<dbReference type="Pfam" id="PF01476">
    <property type="entry name" value="LysM"/>
    <property type="match status" value="1"/>
</dbReference>
<feature type="domain" description="LysM" evidence="2">
    <location>
        <begin position="27"/>
        <end position="75"/>
    </location>
</feature>
<dbReference type="PANTHER" id="PTHR34700:SF4">
    <property type="entry name" value="PHAGE-LIKE ELEMENT PBSX PROTEIN XKDP"/>
    <property type="match status" value="1"/>
</dbReference>
<proteinExistence type="predicted"/>
<protein>
    <submittedName>
        <fullName evidence="3">LysM domain-containing protein</fullName>
    </submittedName>
</protein>
<comment type="caution">
    <text evidence="3">The sequence shown here is derived from an EMBL/GenBank/DDBJ whole genome shotgun (WGS) entry which is preliminary data.</text>
</comment>
<evidence type="ECO:0000256" key="1">
    <source>
        <dbReference type="SAM" id="SignalP"/>
    </source>
</evidence>
<reference evidence="3 4" key="1">
    <citation type="submission" date="2015-11" db="EMBL/GenBank/DDBJ databases">
        <title>Genomic analysis of 38 Legionella species identifies large and diverse effector repertoires.</title>
        <authorList>
            <person name="Burstein D."/>
            <person name="Amaro F."/>
            <person name="Zusman T."/>
            <person name="Lifshitz Z."/>
            <person name="Cohen O."/>
            <person name="Gilbert J.A."/>
            <person name="Pupko T."/>
            <person name="Shuman H.A."/>
            <person name="Segal G."/>
        </authorList>
    </citation>
    <scope>NUCLEOTIDE SEQUENCE [LARGE SCALE GENOMIC DNA]</scope>
    <source>
        <strain evidence="3 4">CDC#1442-AUS-E</strain>
    </source>
</reference>
<evidence type="ECO:0000313" key="4">
    <source>
        <dbReference type="Proteomes" id="UP000054618"/>
    </source>
</evidence>
<dbReference type="STRING" id="45073.Lqui_0129"/>
<evidence type="ECO:0000313" key="3">
    <source>
        <dbReference type="EMBL" id="KTD52563.1"/>
    </source>
</evidence>
<feature type="chain" id="PRO_5006917344" evidence="1">
    <location>
        <begin position="19"/>
        <end position="341"/>
    </location>
</feature>
<name>A0A0W0Y7T2_9GAMM</name>
<accession>A0A0W0Y7T2</accession>
<dbReference type="InterPro" id="IPR052196">
    <property type="entry name" value="Bact_Kbp"/>
</dbReference>
<organism evidence="3 4">
    <name type="scientific">Legionella quinlivanii</name>
    <dbReference type="NCBI Taxonomy" id="45073"/>
    <lineage>
        <taxon>Bacteria</taxon>
        <taxon>Pseudomonadati</taxon>
        <taxon>Pseudomonadota</taxon>
        <taxon>Gammaproteobacteria</taxon>
        <taxon>Legionellales</taxon>
        <taxon>Legionellaceae</taxon>
        <taxon>Legionella</taxon>
    </lineage>
</organism>
<dbReference type="SUPFAM" id="SSF54106">
    <property type="entry name" value="LysM domain"/>
    <property type="match status" value="1"/>
</dbReference>
<keyword evidence="4" id="KW-1185">Reference proteome</keyword>
<dbReference type="EMBL" id="LNYS01000003">
    <property type="protein sequence ID" value="KTD52563.1"/>
    <property type="molecule type" value="Genomic_DNA"/>
</dbReference>
<dbReference type="AlphaFoldDB" id="A0A0W0Y7T2"/>